<feature type="transmembrane region" description="Helical" evidence="1">
    <location>
        <begin position="324"/>
        <end position="342"/>
    </location>
</feature>
<feature type="transmembrane region" description="Helical" evidence="1">
    <location>
        <begin position="106"/>
        <end position="125"/>
    </location>
</feature>
<evidence type="ECO:0000313" key="2">
    <source>
        <dbReference type="EMBL" id="CCV64093.1"/>
    </source>
</evidence>
<dbReference type="HOGENOM" id="CLU_701368_0_0_14"/>
<gene>
    <name evidence="2" type="ORF">BN85405160</name>
</gene>
<organism evidence="2 3">
    <name type="scientific">Alteracholeplasma palmae (strain ATCC 49389 / J233)</name>
    <name type="common">Acholeplasma palmae</name>
    <dbReference type="NCBI Taxonomy" id="1318466"/>
    <lineage>
        <taxon>Bacteria</taxon>
        <taxon>Bacillati</taxon>
        <taxon>Mycoplasmatota</taxon>
        <taxon>Mollicutes</taxon>
        <taxon>Acholeplasmatales</taxon>
        <taxon>Acholeplasmataceae</taxon>
        <taxon>Acholeplasma</taxon>
    </lineage>
</organism>
<feature type="transmembrane region" description="Helical" evidence="1">
    <location>
        <begin position="294"/>
        <end position="312"/>
    </location>
</feature>
<keyword evidence="1" id="KW-0812">Transmembrane</keyword>
<accession>U4KKI4</accession>
<evidence type="ECO:0000256" key="1">
    <source>
        <dbReference type="SAM" id="Phobius"/>
    </source>
</evidence>
<dbReference type="STRING" id="1318466.BN85405160"/>
<dbReference type="KEGG" id="apal:BN85405160"/>
<protein>
    <submittedName>
        <fullName evidence="2">Uncharacterized protein</fullName>
    </submittedName>
</protein>
<sequence>MENVQKSFSISNIFEKVISFFKTNKQNLLNILLLVSAILLFIYSLGFSTGWAIGNQIGGRIGDLVIKEATPANKLMLILSFLVLVSVIISMLLGTHKRKKFSIANYVAISITSLLLITTIIVYFVKISQLSKEFELLLNDPSLSEDWKTLFMINFAKPEDIRLIFSLGIYIIAISSLGFIGNIYTIVDKILYAKESRETYTSMMNKIQSGDVTLIDSRKKSNNNDDESITINVDKETEIMDMKVDKMRYQNNGVSYGLILLSILFVLIAGFMTITFNSFTNDSSQIKVVPNLNIALDIVMIILTLLLSFLGAEKVKFYKIKWTYGMMIISVVTIARIFYIPLQVLGKDELPAGRFSVIVILMCIAAGLQIAGAVIGYIKSKKLENHLKKMGEK</sequence>
<evidence type="ECO:0000313" key="3">
    <source>
        <dbReference type="Proteomes" id="UP000032740"/>
    </source>
</evidence>
<keyword evidence="3" id="KW-1185">Reference proteome</keyword>
<proteinExistence type="predicted"/>
<feature type="transmembrane region" description="Helical" evidence="1">
    <location>
        <begin position="28"/>
        <end position="54"/>
    </location>
</feature>
<keyword evidence="1" id="KW-1133">Transmembrane helix</keyword>
<feature type="transmembrane region" description="Helical" evidence="1">
    <location>
        <begin position="253"/>
        <end position="274"/>
    </location>
</feature>
<dbReference type="RefSeq" id="WP_026657454.1">
    <property type="nucleotide sequence ID" value="NC_022538.1"/>
</dbReference>
<dbReference type="OrthoDB" id="385256at2"/>
<feature type="transmembrane region" description="Helical" evidence="1">
    <location>
        <begin position="163"/>
        <end position="187"/>
    </location>
</feature>
<dbReference type="Proteomes" id="UP000032740">
    <property type="component" value="Chromosome"/>
</dbReference>
<keyword evidence="1" id="KW-0472">Membrane</keyword>
<reference evidence="2 3" key="1">
    <citation type="journal article" date="2013" name="J. Mol. Microbiol. Biotechnol.">
        <title>Analysis of the Complete Genomes of Acholeplasma brassicae , A. palmae and A. laidlawii and Their Comparison to the Obligate Parasites from ' Candidatus Phytoplasma'.</title>
        <authorList>
            <person name="Kube M."/>
            <person name="Siewert C."/>
            <person name="Migdoll A.M."/>
            <person name="Duduk B."/>
            <person name="Holz S."/>
            <person name="Rabus R."/>
            <person name="Seemuller E."/>
            <person name="Mitrovic J."/>
            <person name="Muller I."/>
            <person name="Buttner C."/>
            <person name="Reinhardt R."/>
        </authorList>
    </citation>
    <scope>NUCLEOTIDE SEQUENCE [LARGE SCALE GENOMIC DNA]</scope>
    <source>
        <strain evidence="2 3">J233</strain>
    </source>
</reference>
<feature type="transmembrane region" description="Helical" evidence="1">
    <location>
        <begin position="354"/>
        <end position="378"/>
    </location>
</feature>
<dbReference type="AlphaFoldDB" id="U4KKI4"/>
<dbReference type="EMBL" id="FO681347">
    <property type="protein sequence ID" value="CCV64093.1"/>
    <property type="molecule type" value="Genomic_DNA"/>
</dbReference>
<name>U4KKI4_ALTPJ</name>
<feature type="transmembrane region" description="Helical" evidence="1">
    <location>
        <begin position="74"/>
        <end position="94"/>
    </location>
</feature>